<dbReference type="GO" id="GO:0005886">
    <property type="term" value="C:plasma membrane"/>
    <property type="evidence" value="ECO:0007669"/>
    <property type="project" value="UniProtKB-SubCell"/>
</dbReference>
<feature type="transmembrane region" description="Helical" evidence="7">
    <location>
        <begin position="49"/>
        <end position="82"/>
    </location>
</feature>
<dbReference type="Pfam" id="PF07690">
    <property type="entry name" value="MFS_1"/>
    <property type="match status" value="1"/>
</dbReference>
<sequence>MAAKDITGTAGPEGTQRSAAVAQQKSSRGLGFLLATAAAEGFGDAVSRAVLPILAVSVLGLGAGFVGVLNAIGIAAFVLLGVQVGAAVDRRGQPHSAMGAASLLRCLALLGLAAAAVGGWLSPTMLAAAAVLVGVADVVFTTAQTVLIPAVAGRRGLKHAYSRLAITGQTASATAAAAAGAFLALLGMPLLLAAAAVAYAASRLFQLGLPRSVRSGALGTERQPATKREPGAEREPGADRQPGNSGLAGTGADGHQPQVRPRRAGREGFAILRKSPALRALTLSACLTNAAAMVGNTILPVYVLRDLSLPPAAYAVLGAFGALGAVLGAAAAPSISSRLGLRVSRAGAAVLSVPAILLAVACTRLPGPELVWLGLEFLLWAFLVAVAGVAGSEVLPGTVPPDRLATVGAAQRTLTLGVMPVAALAAGLLGATAGTPPVFWLWVLLAAAAAVPIVGTRSLDRFR</sequence>
<dbReference type="InterPro" id="IPR011701">
    <property type="entry name" value="MFS"/>
</dbReference>
<evidence type="ECO:0000313" key="9">
    <source>
        <dbReference type="EMBL" id="UON93377.1"/>
    </source>
</evidence>
<feature type="transmembrane region" description="Helical" evidence="7">
    <location>
        <begin position="103"/>
        <end position="121"/>
    </location>
</feature>
<feature type="transmembrane region" description="Helical" evidence="7">
    <location>
        <begin position="280"/>
        <end position="302"/>
    </location>
</feature>
<evidence type="ECO:0000256" key="7">
    <source>
        <dbReference type="SAM" id="Phobius"/>
    </source>
</evidence>
<keyword evidence="4 7" id="KW-1133">Transmembrane helix</keyword>
<dbReference type="Proteomes" id="UP000829758">
    <property type="component" value="Chromosome"/>
</dbReference>
<feature type="transmembrane region" description="Helical" evidence="7">
    <location>
        <begin position="164"/>
        <end position="184"/>
    </location>
</feature>
<dbReference type="SUPFAM" id="SSF103473">
    <property type="entry name" value="MFS general substrate transporter"/>
    <property type="match status" value="1"/>
</dbReference>
<evidence type="ECO:0000313" key="10">
    <source>
        <dbReference type="Proteomes" id="UP000829758"/>
    </source>
</evidence>
<dbReference type="InterPro" id="IPR036259">
    <property type="entry name" value="MFS_trans_sf"/>
</dbReference>
<feature type="transmembrane region" description="Helical" evidence="7">
    <location>
        <begin position="314"/>
        <end position="335"/>
    </location>
</feature>
<accession>A0A9X1S8D7</accession>
<dbReference type="GO" id="GO:0022857">
    <property type="term" value="F:transmembrane transporter activity"/>
    <property type="evidence" value="ECO:0007669"/>
    <property type="project" value="InterPro"/>
</dbReference>
<feature type="transmembrane region" description="Helical" evidence="7">
    <location>
        <begin position="347"/>
        <end position="366"/>
    </location>
</feature>
<dbReference type="EMBL" id="CP094984">
    <property type="protein sequence ID" value="UON93377.1"/>
    <property type="molecule type" value="Genomic_DNA"/>
</dbReference>
<dbReference type="RefSeq" id="WP_227927992.1">
    <property type="nucleotide sequence ID" value="NZ_CP094984.1"/>
</dbReference>
<comment type="subcellular location">
    <subcellularLocation>
        <location evidence="1">Cell membrane</location>
        <topology evidence="1">Multi-pass membrane protein</topology>
    </subcellularLocation>
</comment>
<name>A0A9X1S8D7_9MICC</name>
<evidence type="ECO:0000256" key="6">
    <source>
        <dbReference type="SAM" id="MobiDB-lite"/>
    </source>
</evidence>
<keyword evidence="3 7" id="KW-0812">Transmembrane</keyword>
<keyword evidence="10" id="KW-1185">Reference proteome</keyword>
<keyword evidence="5 7" id="KW-0472">Membrane</keyword>
<evidence type="ECO:0000256" key="3">
    <source>
        <dbReference type="ARBA" id="ARBA00022692"/>
    </source>
</evidence>
<gene>
    <name evidence="8" type="ORF">LJ755_03525</name>
    <name evidence="9" type="ORF">MUK71_07170</name>
</gene>
<dbReference type="Gene3D" id="1.20.1250.20">
    <property type="entry name" value="MFS general substrate transporter like domains"/>
    <property type="match status" value="1"/>
</dbReference>
<evidence type="ECO:0000256" key="4">
    <source>
        <dbReference type="ARBA" id="ARBA00022989"/>
    </source>
</evidence>
<feature type="compositionally biased region" description="Basic and acidic residues" evidence="6">
    <location>
        <begin position="224"/>
        <end position="238"/>
    </location>
</feature>
<feature type="transmembrane region" description="Helical" evidence="7">
    <location>
        <begin position="413"/>
        <end position="433"/>
    </location>
</feature>
<dbReference type="AlphaFoldDB" id="A0A9X1S8D7"/>
<evidence type="ECO:0000256" key="2">
    <source>
        <dbReference type="ARBA" id="ARBA00022475"/>
    </source>
</evidence>
<dbReference type="Proteomes" id="UP001155145">
    <property type="component" value="Unassembled WGS sequence"/>
</dbReference>
<proteinExistence type="predicted"/>
<evidence type="ECO:0000256" key="5">
    <source>
        <dbReference type="ARBA" id="ARBA00023136"/>
    </source>
</evidence>
<reference evidence="8" key="1">
    <citation type="submission" date="2021-10" db="EMBL/GenBank/DDBJ databases">
        <title>Novel species in genus Arthrobacter.</title>
        <authorList>
            <person name="Liu Y."/>
        </authorList>
    </citation>
    <scope>NUCLEOTIDE SEQUENCE</scope>
    <source>
        <strain evidence="8">Zg-Y462</strain>
        <strain evidence="10">zg-Y462</strain>
    </source>
</reference>
<feature type="region of interest" description="Disordered" evidence="6">
    <location>
        <begin position="216"/>
        <end position="263"/>
    </location>
</feature>
<feature type="transmembrane region" description="Helical" evidence="7">
    <location>
        <begin position="127"/>
        <end position="152"/>
    </location>
</feature>
<dbReference type="PANTHER" id="PTHR23513:SF6">
    <property type="entry name" value="MAJOR FACILITATOR SUPERFAMILY ASSOCIATED DOMAIN-CONTAINING PROTEIN"/>
    <property type="match status" value="1"/>
</dbReference>
<dbReference type="PANTHER" id="PTHR23513">
    <property type="entry name" value="INTEGRAL MEMBRANE EFFLUX PROTEIN-RELATED"/>
    <property type="match status" value="1"/>
</dbReference>
<organism evidence="8 11">
    <name type="scientific">Arthrobacter zhangbolii</name>
    <dbReference type="NCBI Taxonomy" id="2886936"/>
    <lineage>
        <taxon>Bacteria</taxon>
        <taxon>Bacillati</taxon>
        <taxon>Actinomycetota</taxon>
        <taxon>Actinomycetes</taxon>
        <taxon>Micrococcales</taxon>
        <taxon>Micrococcaceae</taxon>
        <taxon>Arthrobacter</taxon>
    </lineage>
</organism>
<evidence type="ECO:0000256" key="1">
    <source>
        <dbReference type="ARBA" id="ARBA00004651"/>
    </source>
</evidence>
<feature type="transmembrane region" description="Helical" evidence="7">
    <location>
        <begin position="372"/>
        <end position="392"/>
    </location>
</feature>
<feature type="transmembrane region" description="Helical" evidence="7">
    <location>
        <begin position="439"/>
        <end position="459"/>
    </location>
</feature>
<protein>
    <submittedName>
        <fullName evidence="8">MFS transporter</fullName>
    </submittedName>
</protein>
<evidence type="ECO:0000313" key="11">
    <source>
        <dbReference type="Proteomes" id="UP001155145"/>
    </source>
</evidence>
<keyword evidence="2" id="KW-1003">Cell membrane</keyword>
<dbReference type="EMBL" id="JAJFZT010000001">
    <property type="protein sequence ID" value="MCC3271798.1"/>
    <property type="molecule type" value="Genomic_DNA"/>
</dbReference>
<evidence type="ECO:0000313" key="8">
    <source>
        <dbReference type="EMBL" id="MCC3271798.1"/>
    </source>
</evidence>